<evidence type="ECO:0000256" key="2">
    <source>
        <dbReference type="SAM" id="Phobius"/>
    </source>
</evidence>
<evidence type="ECO:0000313" key="3">
    <source>
        <dbReference type="EMBL" id="KAL1640044.1"/>
    </source>
</evidence>
<feature type="compositionally biased region" description="Acidic residues" evidence="1">
    <location>
        <begin position="430"/>
        <end position="444"/>
    </location>
</feature>
<dbReference type="EMBL" id="JAKEKT020000055">
    <property type="protein sequence ID" value="KAL1640044.1"/>
    <property type="molecule type" value="Genomic_DNA"/>
</dbReference>
<evidence type="ECO:0000256" key="1">
    <source>
        <dbReference type="SAM" id="MobiDB-lite"/>
    </source>
</evidence>
<organism evidence="3 4">
    <name type="scientific">Diplodia intermedia</name>
    <dbReference type="NCBI Taxonomy" id="856260"/>
    <lineage>
        <taxon>Eukaryota</taxon>
        <taxon>Fungi</taxon>
        <taxon>Dikarya</taxon>
        <taxon>Ascomycota</taxon>
        <taxon>Pezizomycotina</taxon>
        <taxon>Dothideomycetes</taxon>
        <taxon>Dothideomycetes incertae sedis</taxon>
        <taxon>Botryosphaeriales</taxon>
        <taxon>Botryosphaeriaceae</taxon>
        <taxon>Diplodia</taxon>
    </lineage>
</organism>
<feature type="compositionally biased region" description="Basic residues" evidence="1">
    <location>
        <begin position="41"/>
        <end position="53"/>
    </location>
</feature>
<evidence type="ECO:0000313" key="4">
    <source>
        <dbReference type="Proteomes" id="UP001521184"/>
    </source>
</evidence>
<keyword evidence="4" id="KW-1185">Reference proteome</keyword>
<feature type="compositionally biased region" description="Basic and acidic residues" evidence="1">
    <location>
        <begin position="54"/>
        <end position="70"/>
    </location>
</feature>
<feature type="region of interest" description="Disordered" evidence="1">
    <location>
        <begin position="281"/>
        <end position="382"/>
    </location>
</feature>
<keyword evidence="2" id="KW-0472">Membrane</keyword>
<reference evidence="3 4" key="1">
    <citation type="journal article" date="2023" name="Plant Dis.">
        <title>First Report of Diplodia intermedia Causing Canker and Dieback Diseases on Apple Trees in Canada.</title>
        <authorList>
            <person name="Ellouze W."/>
            <person name="Ilyukhin E."/>
            <person name="Sulman M."/>
            <person name="Ali S."/>
        </authorList>
    </citation>
    <scope>NUCLEOTIDE SEQUENCE [LARGE SCALE GENOMIC DNA]</scope>
    <source>
        <strain evidence="3 4">M45-28</strain>
    </source>
</reference>
<protein>
    <submittedName>
        <fullName evidence="3">Uncharacterized protein</fullName>
    </submittedName>
</protein>
<feature type="compositionally biased region" description="Polar residues" evidence="1">
    <location>
        <begin position="71"/>
        <end position="81"/>
    </location>
</feature>
<keyword evidence="2" id="KW-1133">Transmembrane helix</keyword>
<feature type="compositionally biased region" description="Low complexity" evidence="1">
    <location>
        <begin position="100"/>
        <end position="129"/>
    </location>
</feature>
<feature type="compositionally biased region" description="Acidic residues" evidence="1">
    <location>
        <begin position="346"/>
        <end position="369"/>
    </location>
</feature>
<comment type="caution">
    <text evidence="3">The sequence shown here is derived from an EMBL/GenBank/DDBJ whole genome shotgun (WGS) entry which is preliminary data.</text>
</comment>
<feature type="region of interest" description="Disordered" evidence="1">
    <location>
        <begin position="41"/>
        <end position="169"/>
    </location>
</feature>
<dbReference type="Proteomes" id="UP001521184">
    <property type="component" value="Unassembled WGS sequence"/>
</dbReference>
<name>A0ABR3TKR6_9PEZI</name>
<sequence>MTSSSISLYQQQAVKLLSRKSVVLGIPLAAGSIILFLQWRKRKSLKPKPKPKSRQPESEKKGEKAEEARTHGSNGKATTTAVEEEKPTSETPSASAQNGSATAPAATPAPTSSESYAAVAAAPPSAATPSPVPQYSPIRPKHPQDDADDQRVTGFAYAKRPRLGRGRSVEKFASYEPLRKASAEKREQEEKLRIKEEDDKAAAAAVAAFSPPASVAGVAVPEPEFAPAPAPAPAPAVAAVVPDDEDVPPEAPIPAAPVPTSEAAPEVASDIAPETPAEIKVNGWHHYDDDEPRPEPVRDTRRPSIIATFEITTSSEPASLSPPGTAAFDASRRPSVVTTISAEPAINEEDEDEEEDENKEWEDEAEAEAEPTPAFPSRRESVTVETAIEIAEAWSNGMNGTIDEEEENALAHGISTTISGPIPVTSTSWQDDEYDEDLAPEDPVPEPAASSALAKAMENGAQGDEQAKRTDSPLASKPVVVAAAAGVPAPQSAVVEEIRDVVERAPLAHLPGMGIPNRA</sequence>
<gene>
    <name evidence="3" type="ORF">SLS58_007311</name>
</gene>
<feature type="region of interest" description="Disordered" evidence="1">
    <location>
        <begin position="243"/>
        <end position="268"/>
    </location>
</feature>
<feature type="compositionally biased region" description="Polar residues" evidence="1">
    <location>
        <begin position="89"/>
        <end position="99"/>
    </location>
</feature>
<proteinExistence type="predicted"/>
<accession>A0ABR3TKR6</accession>
<feature type="compositionally biased region" description="Basic and acidic residues" evidence="1">
    <location>
        <begin position="285"/>
        <end position="302"/>
    </location>
</feature>
<feature type="region of interest" description="Disordered" evidence="1">
    <location>
        <begin position="395"/>
        <end position="474"/>
    </location>
</feature>
<feature type="compositionally biased region" description="Polar residues" evidence="1">
    <location>
        <begin position="414"/>
        <end position="429"/>
    </location>
</feature>
<keyword evidence="2" id="KW-0812">Transmembrane</keyword>
<feature type="transmembrane region" description="Helical" evidence="2">
    <location>
        <begin position="21"/>
        <end position="39"/>
    </location>
</feature>
<feature type="compositionally biased region" description="Basic and acidic residues" evidence="1">
    <location>
        <begin position="142"/>
        <end position="151"/>
    </location>
</feature>